<gene>
    <name evidence="1" type="ORF">SPJ1_1318</name>
</gene>
<comment type="caution">
    <text evidence="1">The sequence shown here is derived from an EMBL/GenBank/DDBJ whole genome shotgun (WGS) entry which is preliminary data.</text>
</comment>
<evidence type="ECO:0000313" key="2">
    <source>
        <dbReference type="Proteomes" id="UP000011769"/>
    </source>
</evidence>
<dbReference type="Proteomes" id="UP000011769">
    <property type="component" value="Unassembled WGS sequence"/>
</dbReference>
<organism evidence="1 2">
    <name type="scientific">Streptococcus parauberis KRS-02083</name>
    <dbReference type="NCBI Taxonomy" id="1207545"/>
    <lineage>
        <taxon>Bacteria</taxon>
        <taxon>Bacillati</taxon>
        <taxon>Bacillota</taxon>
        <taxon>Bacilli</taxon>
        <taxon>Lactobacillales</taxon>
        <taxon>Streptococcaceae</taxon>
        <taxon>Streptococcus</taxon>
    </lineage>
</organism>
<sequence>MRLDLPLFECHGTVQTSLSLTFILSRVNPDPVCHTGNFLKSLFGLCELRHCGHNTQKIISPADQNLPVLTANDKITWWLRPQTPNRKSNFDFLRNDIRITRMIWKSYHIVEMKVRKKRA</sequence>
<proteinExistence type="predicted"/>
<dbReference type="EMBL" id="ALYM01000004">
    <property type="protein sequence ID" value="EMG25214.1"/>
    <property type="molecule type" value="Genomic_DNA"/>
</dbReference>
<protein>
    <recommendedName>
        <fullName evidence="3">Transposase</fullName>
    </recommendedName>
</protein>
<reference evidence="1 2" key="1">
    <citation type="journal article" date="2013" name="PLoS ONE">
        <title>Comparative Genomic Characterization of Three Streptococcus parauberis Strains in Fish Pathogen, as Assessed by Wide-Genome Analyses.</title>
        <authorList>
            <person name="Nho S.W."/>
            <person name="Hikima J."/>
            <person name="Park S.B."/>
            <person name="Jang H.B."/>
            <person name="Cha I.S."/>
            <person name="Yasuike M."/>
            <person name="Nakamura Y."/>
            <person name="Fujiwara A."/>
            <person name="Sano M."/>
            <person name="Kanai K."/>
            <person name="Kondo H."/>
            <person name="Hirono I."/>
            <person name="Takeyama H."/>
            <person name="Aoki T."/>
            <person name="Jung T.S."/>
        </authorList>
    </citation>
    <scope>NUCLEOTIDE SEQUENCE [LARGE SCALE GENOMIC DNA]</scope>
    <source>
        <strain evidence="1 2">KRS-02083</strain>
    </source>
</reference>
<evidence type="ECO:0000313" key="1">
    <source>
        <dbReference type="EMBL" id="EMG25214.1"/>
    </source>
</evidence>
<name>A0ABN0IR06_9STRE</name>
<accession>A0ABN0IR06</accession>
<keyword evidence="2" id="KW-1185">Reference proteome</keyword>
<evidence type="ECO:0008006" key="3">
    <source>
        <dbReference type="Google" id="ProtNLM"/>
    </source>
</evidence>